<organism evidence="8 9">
    <name type="scientific">Tepidiforma flava</name>
    <dbReference type="NCBI Taxonomy" id="3004094"/>
    <lineage>
        <taxon>Bacteria</taxon>
        <taxon>Bacillati</taxon>
        <taxon>Chloroflexota</taxon>
        <taxon>Tepidiformia</taxon>
        <taxon>Tepidiformales</taxon>
        <taxon>Tepidiformaceae</taxon>
        <taxon>Tepidiforma</taxon>
    </lineage>
</organism>
<dbReference type="EC" id="2.7.1.148" evidence="6"/>
<evidence type="ECO:0000256" key="5">
    <source>
        <dbReference type="ARBA" id="ARBA00022840"/>
    </source>
</evidence>
<dbReference type="HAMAP" id="MF_00061">
    <property type="entry name" value="IspE"/>
    <property type="match status" value="1"/>
</dbReference>
<keyword evidence="2 6" id="KW-0808">Transferase</keyword>
<evidence type="ECO:0000256" key="1">
    <source>
        <dbReference type="ARBA" id="ARBA00017473"/>
    </source>
</evidence>
<dbReference type="RefSeq" id="WP_270056476.1">
    <property type="nucleotide sequence ID" value="NZ_CP115149.1"/>
</dbReference>
<evidence type="ECO:0000313" key="9">
    <source>
        <dbReference type="Proteomes" id="UP001212803"/>
    </source>
</evidence>
<comment type="catalytic activity">
    <reaction evidence="6">
        <text>4-CDP-2-C-methyl-D-erythritol + ATP = 4-CDP-2-C-methyl-D-erythritol 2-phosphate + ADP + H(+)</text>
        <dbReference type="Rhea" id="RHEA:18437"/>
        <dbReference type="ChEBI" id="CHEBI:15378"/>
        <dbReference type="ChEBI" id="CHEBI:30616"/>
        <dbReference type="ChEBI" id="CHEBI:57823"/>
        <dbReference type="ChEBI" id="CHEBI:57919"/>
        <dbReference type="ChEBI" id="CHEBI:456216"/>
        <dbReference type="EC" id="2.7.1.148"/>
    </reaction>
</comment>
<dbReference type="EMBL" id="CP115149">
    <property type="protein sequence ID" value="WBL35951.1"/>
    <property type="molecule type" value="Genomic_DNA"/>
</dbReference>
<evidence type="ECO:0000256" key="6">
    <source>
        <dbReference type="HAMAP-Rule" id="MF_00061"/>
    </source>
</evidence>
<keyword evidence="4 6" id="KW-0418">Kinase</keyword>
<keyword evidence="6" id="KW-0414">Isoprene biosynthesis</keyword>
<dbReference type="Gene3D" id="3.30.70.890">
    <property type="entry name" value="GHMP kinase, C-terminal domain"/>
    <property type="match status" value="1"/>
</dbReference>
<dbReference type="PIRSF" id="PIRSF010376">
    <property type="entry name" value="IspE"/>
    <property type="match status" value="1"/>
</dbReference>
<dbReference type="InterPro" id="IPR036554">
    <property type="entry name" value="GHMP_kinase_C_sf"/>
</dbReference>
<dbReference type="InterPro" id="IPR006204">
    <property type="entry name" value="GHMP_kinase_N_dom"/>
</dbReference>
<protein>
    <recommendedName>
        <fullName evidence="1 6">4-diphosphocytidyl-2-C-methyl-D-erythritol kinase</fullName>
        <shortName evidence="6">CMK</shortName>
        <ecNumber evidence="6">2.7.1.148</ecNumber>
    </recommendedName>
    <alternativeName>
        <fullName evidence="6">4-(cytidine-5'-diphospho)-2-C-methyl-D-erythritol kinase</fullName>
    </alternativeName>
</protein>
<evidence type="ECO:0000259" key="7">
    <source>
        <dbReference type="Pfam" id="PF00288"/>
    </source>
</evidence>
<feature type="active site" evidence="6">
    <location>
        <position position="12"/>
    </location>
</feature>
<feature type="active site" evidence="6">
    <location>
        <position position="137"/>
    </location>
</feature>
<dbReference type="Proteomes" id="UP001212803">
    <property type="component" value="Chromosome"/>
</dbReference>
<comment type="function">
    <text evidence="6">Catalyzes the phosphorylation of the position 2 hydroxy group of 4-diphosphocytidyl-2C-methyl-D-erythritol.</text>
</comment>
<reference evidence="8 9" key="1">
    <citation type="journal article" date="2023" name="ISME J.">
        <title>Thermophilic Dehalococcoidia with unusual traits shed light on an unexpected past.</title>
        <authorList>
            <person name="Palmer M."/>
            <person name="Covington J.K."/>
            <person name="Zhou E.M."/>
            <person name="Thomas S.C."/>
            <person name="Habib N."/>
            <person name="Seymour C.O."/>
            <person name="Lai D."/>
            <person name="Johnston J."/>
            <person name="Hashimi A."/>
            <person name="Jiao J.Y."/>
            <person name="Muok A.R."/>
            <person name="Liu L."/>
            <person name="Xian W.D."/>
            <person name="Zhi X.Y."/>
            <person name="Li M.M."/>
            <person name="Silva L.P."/>
            <person name="Bowen B.P."/>
            <person name="Louie K."/>
            <person name="Briegel A."/>
            <person name="Pett-Ridge J."/>
            <person name="Weber P.K."/>
            <person name="Tocheva E.I."/>
            <person name="Woyke T."/>
            <person name="Northen T.R."/>
            <person name="Mayali X."/>
            <person name="Li W.J."/>
            <person name="Hedlund B.P."/>
        </authorList>
    </citation>
    <scope>NUCLEOTIDE SEQUENCE [LARGE SCALE GENOMIC DNA]</scope>
    <source>
        <strain evidence="8 9">YIM 72310</strain>
    </source>
</reference>
<evidence type="ECO:0000256" key="2">
    <source>
        <dbReference type="ARBA" id="ARBA00022679"/>
    </source>
</evidence>
<dbReference type="InterPro" id="IPR014721">
    <property type="entry name" value="Ribsml_uS5_D2-typ_fold_subgr"/>
</dbReference>
<dbReference type="SUPFAM" id="SSF55060">
    <property type="entry name" value="GHMP Kinase, C-terminal domain"/>
    <property type="match status" value="1"/>
</dbReference>
<proteinExistence type="inferred from homology"/>
<keyword evidence="9" id="KW-1185">Reference proteome</keyword>
<sequence>MPERLRARAPAKVNLALDVLGRRPDGYHELDTIFLELDLADDVELLPGAEPGIDVDGPCAAGTPGDRSNLAWRALELAAAAAGEPPAHRIVIHKRIPAAGGLAGGSSDAAAVLRLAAQLWPGIAPHLPQLALQLGSDVPFFLLGGLARGRGRGEKLESLPLTARCDVLLFPPGAATPSPPRKTAAVFEAYAALPPASPAVPRVLDLLAAGHLTSGGLLGANALEPAALRVFPGLADHRARVEAALAQPVVLTGAGPTWFWAGPPGAGAALAERARSAGLEAIVTRAAQAP</sequence>
<feature type="binding site" evidence="6">
    <location>
        <begin position="97"/>
        <end position="107"/>
    </location>
    <ligand>
        <name>ATP</name>
        <dbReference type="ChEBI" id="CHEBI:30616"/>
    </ligand>
</feature>
<comment type="similarity">
    <text evidence="6">Belongs to the GHMP kinase family. IspE subfamily.</text>
</comment>
<comment type="pathway">
    <text evidence="6">Isoprenoid biosynthesis; isopentenyl diphosphate biosynthesis via DXP pathway; isopentenyl diphosphate from 1-deoxy-D-xylulose 5-phosphate: step 3/6.</text>
</comment>
<evidence type="ECO:0000256" key="3">
    <source>
        <dbReference type="ARBA" id="ARBA00022741"/>
    </source>
</evidence>
<dbReference type="PANTHER" id="PTHR43527:SF2">
    <property type="entry name" value="4-DIPHOSPHOCYTIDYL-2-C-METHYL-D-ERYTHRITOL KINASE, CHLOROPLASTIC"/>
    <property type="match status" value="1"/>
</dbReference>
<dbReference type="PANTHER" id="PTHR43527">
    <property type="entry name" value="4-DIPHOSPHOCYTIDYL-2-C-METHYL-D-ERYTHRITOL KINASE, CHLOROPLASTIC"/>
    <property type="match status" value="1"/>
</dbReference>
<accession>A0ABY7M8B5</accession>
<keyword evidence="5 6" id="KW-0067">ATP-binding</keyword>
<feature type="domain" description="GHMP kinase N-terminal" evidence="7">
    <location>
        <begin position="69"/>
        <end position="145"/>
    </location>
</feature>
<dbReference type="GO" id="GO:0050515">
    <property type="term" value="F:4-(cytidine 5'-diphospho)-2-C-methyl-D-erythritol kinase activity"/>
    <property type="evidence" value="ECO:0007669"/>
    <property type="project" value="UniProtKB-EC"/>
</dbReference>
<dbReference type="NCBIfam" id="TIGR00154">
    <property type="entry name" value="ispE"/>
    <property type="match status" value="1"/>
</dbReference>
<keyword evidence="3 6" id="KW-0547">Nucleotide-binding</keyword>
<dbReference type="SUPFAM" id="SSF54211">
    <property type="entry name" value="Ribosomal protein S5 domain 2-like"/>
    <property type="match status" value="1"/>
</dbReference>
<dbReference type="InterPro" id="IPR004424">
    <property type="entry name" value="IspE"/>
</dbReference>
<gene>
    <name evidence="6 8" type="primary">ispE</name>
    <name evidence="8" type="ORF">O0235_14465</name>
</gene>
<evidence type="ECO:0000256" key="4">
    <source>
        <dbReference type="ARBA" id="ARBA00022777"/>
    </source>
</evidence>
<evidence type="ECO:0000313" key="8">
    <source>
        <dbReference type="EMBL" id="WBL35951.1"/>
    </source>
</evidence>
<dbReference type="Pfam" id="PF00288">
    <property type="entry name" value="GHMP_kinases_N"/>
    <property type="match status" value="1"/>
</dbReference>
<name>A0ABY7M8B5_9CHLR</name>
<dbReference type="InterPro" id="IPR020568">
    <property type="entry name" value="Ribosomal_Su5_D2-typ_SF"/>
</dbReference>
<dbReference type="Gene3D" id="3.30.230.10">
    <property type="match status" value="1"/>
</dbReference>